<dbReference type="InterPro" id="IPR003439">
    <property type="entry name" value="ABC_transporter-like_ATP-bd"/>
</dbReference>
<evidence type="ECO:0000256" key="2">
    <source>
        <dbReference type="ARBA" id="ARBA00022448"/>
    </source>
</evidence>
<keyword evidence="2" id="KW-0813">Transport</keyword>
<evidence type="ECO:0000256" key="1">
    <source>
        <dbReference type="ARBA" id="ARBA00005417"/>
    </source>
</evidence>
<keyword evidence="7" id="KW-1185">Reference proteome</keyword>
<organism evidence="6 7">
    <name type="scientific">Salarchaeum japonicum</name>
    <dbReference type="NCBI Taxonomy" id="555573"/>
    <lineage>
        <taxon>Archaea</taxon>
        <taxon>Methanobacteriati</taxon>
        <taxon>Methanobacteriota</taxon>
        <taxon>Stenosarchaea group</taxon>
        <taxon>Halobacteria</taxon>
        <taxon>Halobacteriales</taxon>
        <taxon>Halobacteriaceae</taxon>
    </lineage>
</organism>
<accession>A0AAV3SXN1</accession>
<comment type="caution">
    <text evidence="6">The sequence shown here is derived from an EMBL/GenBank/DDBJ whole genome shotgun (WGS) entry which is preliminary data.</text>
</comment>
<evidence type="ECO:0000256" key="3">
    <source>
        <dbReference type="ARBA" id="ARBA00022741"/>
    </source>
</evidence>
<dbReference type="RefSeq" id="WP_227262096.1">
    <property type="nucleotide sequence ID" value="NZ_BAAADU010000002.1"/>
</dbReference>
<comment type="similarity">
    <text evidence="1">Belongs to the ABC transporter superfamily.</text>
</comment>
<protein>
    <submittedName>
        <fullName evidence="6">ABC transporter ATP-binding protein</fullName>
    </submittedName>
</protein>
<proteinExistence type="inferred from homology"/>
<dbReference type="EMBL" id="BAAADU010000002">
    <property type="protein sequence ID" value="GAA0643659.1"/>
    <property type="molecule type" value="Genomic_DNA"/>
</dbReference>
<name>A0AAV3SXN1_9EURY</name>
<dbReference type="Proteomes" id="UP001500194">
    <property type="component" value="Unassembled WGS sequence"/>
</dbReference>
<sequence>MRVETLTKRYGDVVAVDDVTLDFAPGVHCVAGPNGSGKTTLLRCLAGLTRPTSGAVERTGRVNYAFQTPSVYHDLTVADNLAVFAGFADEPREWRATLEDRLGLAPMRDRPASALSDGYRKRLDLALALLDRPDVLVLDEPLADLDPATRDAIVDTIEAYATDDRYVLASTHNLDRFDGLADRLTVMSLGRVVADLERDDWSDPETAYERALREHGWG</sequence>
<dbReference type="PROSITE" id="PS50893">
    <property type="entry name" value="ABC_TRANSPORTER_2"/>
    <property type="match status" value="1"/>
</dbReference>
<dbReference type="PANTHER" id="PTHR42711">
    <property type="entry name" value="ABC TRANSPORTER ATP-BINDING PROTEIN"/>
    <property type="match status" value="1"/>
</dbReference>
<dbReference type="PANTHER" id="PTHR42711:SF5">
    <property type="entry name" value="ABC TRANSPORTER ATP-BINDING PROTEIN NATA"/>
    <property type="match status" value="1"/>
</dbReference>
<feature type="domain" description="ABC transporter" evidence="5">
    <location>
        <begin position="1"/>
        <end position="214"/>
    </location>
</feature>
<dbReference type="AlphaFoldDB" id="A0AAV3SXN1"/>
<dbReference type="GO" id="GO:0005524">
    <property type="term" value="F:ATP binding"/>
    <property type="evidence" value="ECO:0007669"/>
    <property type="project" value="UniProtKB-KW"/>
</dbReference>
<reference evidence="6 7" key="1">
    <citation type="journal article" date="2019" name="Int. J. Syst. Evol. Microbiol.">
        <title>The Global Catalogue of Microorganisms (GCM) 10K type strain sequencing project: providing services to taxonomists for standard genome sequencing and annotation.</title>
        <authorList>
            <consortium name="The Broad Institute Genomics Platform"/>
            <consortium name="The Broad Institute Genome Sequencing Center for Infectious Disease"/>
            <person name="Wu L."/>
            <person name="Ma J."/>
        </authorList>
    </citation>
    <scope>NUCLEOTIDE SEQUENCE [LARGE SCALE GENOMIC DNA]</scope>
    <source>
        <strain evidence="6 7">JCM 16327</strain>
    </source>
</reference>
<evidence type="ECO:0000256" key="4">
    <source>
        <dbReference type="ARBA" id="ARBA00022840"/>
    </source>
</evidence>
<dbReference type="Gene3D" id="3.40.50.300">
    <property type="entry name" value="P-loop containing nucleotide triphosphate hydrolases"/>
    <property type="match status" value="1"/>
</dbReference>
<dbReference type="SUPFAM" id="SSF52540">
    <property type="entry name" value="P-loop containing nucleoside triphosphate hydrolases"/>
    <property type="match status" value="1"/>
</dbReference>
<dbReference type="InterPro" id="IPR027417">
    <property type="entry name" value="P-loop_NTPase"/>
</dbReference>
<dbReference type="GO" id="GO:0016887">
    <property type="term" value="F:ATP hydrolysis activity"/>
    <property type="evidence" value="ECO:0007669"/>
    <property type="project" value="InterPro"/>
</dbReference>
<dbReference type="GeneID" id="68572708"/>
<dbReference type="Pfam" id="PF00005">
    <property type="entry name" value="ABC_tran"/>
    <property type="match status" value="1"/>
</dbReference>
<dbReference type="InterPro" id="IPR050763">
    <property type="entry name" value="ABC_transporter_ATP-binding"/>
</dbReference>
<evidence type="ECO:0000313" key="6">
    <source>
        <dbReference type="EMBL" id="GAA0643659.1"/>
    </source>
</evidence>
<dbReference type="InterPro" id="IPR003593">
    <property type="entry name" value="AAA+_ATPase"/>
</dbReference>
<dbReference type="SMART" id="SM00382">
    <property type="entry name" value="AAA"/>
    <property type="match status" value="1"/>
</dbReference>
<evidence type="ECO:0000313" key="7">
    <source>
        <dbReference type="Proteomes" id="UP001500194"/>
    </source>
</evidence>
<evidence type="ECO:0000259" key="5">
    <source>
        <dbReference type="PROSITE" id="PS50893"/>
    </source>
</evidence>
<keyword evidence="4 6" id="KW-0067">ATP-binding</keyword>
<gene>
    <name evidence="6" type="ORF">GCM10009019_01820</name>
</gene>
<keyword evidence="3" id="KW-0547">Nucleotide-binding</keyword>